<keyword evidence="1 5" id="KW-0645">Protease</keyword>
<dbReference type="GO" id="GO:0004252">
    <property type="term" value="F:serine-type endopeptidase activity"/>
    <property type="evidence" value="ECO:0007669"/>
    <property type="project" value="InterPro"/>
</dbReference>
<dbReference type="InterPro" id="IPR043504">
    <property type="entry name" value="Peptidase_S1_PA_chymotrypsin"/>
</dbReference>
<evidence type="ECO:0000313" key="7">
    <source>
        <dbReference type="EMBL" id="CAH2296346.1"/>
    </source>
</evidence>
<evidence type="ECO:0000256" key="2">
    <source>
        <dbReference type="ARBA" id="ARBA00022801"/>
    </source>
</evidence>
<evidence type="ECO:0000256" key="5">
    <source>
        <dbReference type="RuleBase" id="RU363034"/>
    </source>
</evidence>
<dbReference type="Gene3D" id="2.40.10.10">
    <property type="entry name" value="Trypsin-like serine proteases"/>
    <property type="match status" value="2"/>
</dbReference>
<dbReference type="GO" id="GO:0006508">
    <property type="term" value="P:proteolysis"/>
    <property type="evidence" value="ECO:0007669"/>
    <property type="project" value="UniProtKB-KW"/>
</dbReference>
<dbReference type="PANTHER" id="PTHR24271">
    <property type="entry name" value="KALLIKREIN-RELATED"/>
    <property type="match status" value="1"/>
</dbReference>
<organism evidence="7 8">
    <name type="scientific">Pelobates cultripes</name>
    <name type="common">Western spadefoot toad</name>
    <dbReference type="NCBI Taxonomy" id="61616"/>
    <lineage>
        <taxon>Eukaryota</taxon>
        <taxon>Metazoa</taxon>
        <taxon>Chordata</taxon>
        <taxon>Craniata</taxon>
        <taxon>Vertebrata</taxon>
        <taxon>Euteleostomi</taxon>
        <taxon>Amphibia</taxon>
        <taxon>Batrachia</taxon>
        <taxon>Anura</taxon>
        <taxon>Pelobatoidea</taxon>
        <taxon>Pelobatidae</taxon>
        <taxon>Pelobates</taxon>
    </lineage>
</organism>
<dbReference type="InterPro" id="IPR001314">
    <property type="entry name" value="Peptidase_S1A"/>
</dbReference>
<dbReference type="FunFam" id="2.40.10.10:FF:000036">
    <property type="entry name" value="Trypsin beta"/>
    <property type="match status" value="1"/>
</dbReference>
<dbReference type="PROSITE" id="PS00135">
    <property type="entry name" value="TRYPSIN_SER"/>
    <property type="match status" value="1"/>
</dbReference>
<evidence type="ECO:0000256" key="4">
    <source>
        <dbReference type="ARBA" id="ARBA00023157"/>
    </source>
</evidence>
<gene>
    <name evidence="7" type="ORF">PECUL_23A017376</name>
</gene>
<evidence type="ECO:0000313" key="8">
    <source>
        <dbReference type="Proteomes" id="UP001295444"/>
    </source>
</evidence>
<dbReference type="CDD" id="cd00190">
    <property type="entry name" value="Tryp_SPc"/>
    <property type="match status" value="1"/>
</dbReference>
<dbReference type="AlphaFoldDB" id="A0AAD1SC25"/>
<keyword evidence="4" id="KW-1015">Disulfide bond</keyword>
<dbReference type="Proteomes" id="UP001295444">
    <property type="component" value="Chromosome 05"/>
</dbReference>
<dbReference type="EMBL" id="OW240916">
    <property type="protein sequence ID" value="CAH2296346.1"/>
    <property type="molecule type" value="Genomic_DNA"/>
</dbReference>
<dbReference type="Pfam" id="PF00089">
    <property type="entry name" value="Trypsin"/>
    <property type="match status" value="1"/>
</dbReference>
<name>A0AAD1SC25_PELCU</name>
<dbReference type="SUPFAM" id="SSF50494">
    <property type="entry name" value="Trypsin-like serine proteases"/>
    <property type="match status" value="1"/>
</dbReference>
<keyword evidence="3 5" id="KW-0720">Serine protease</keyword>
<dbReference type="InterPro" id="IPR018114">
    <property type="entry name" value="TRYPSIN_HIS"/>
</dbReference>
<evidence type="ECO:0000259" key="6">
    <source>
        <dbReference type="PROSITE" id="PS50240"/>
    </source>
</evidence>
<evidence type="ECO:0000256" key="3">
    <source>
        <dbReference type="ARBA" id="ARBA00022825"/>
    </source>
</evidence>
<accession>A0AAD1SC25</accession>
<dbReference type="PRINTS" id="PR00722">
    <property type="entry name" value="CHYMOTRYPSIN"/>
</dbReference>
<keyword evidence="2 5" id="KW-0378">Hydrolase</keyword>
<dbReference type="PROSITE" id="PS50240">
    <property type="entry name" value="TRYPSIN_DOM"/>
    <property type="match status" value="1"/>
</dbReference>
<dbReference type="InterPro" id="IPR009003">
    <property type="entry name" value="Peptidase_S1_PA"/>
</dbReference>
<proteinExistence type="predicted"/>
<feature type="domain" description="Peptidase S1" evidence="6">
    <location>
        <begin position="1"/>
        <end position="216"/>
    </location>
</feature>
<protein>
    <submittedName>
        <fullName evidence="7">Granzyme A-like</fullName>
    </submittedName>
</protein>
<dbReference type="SMART" id="SM00020">
    <property type="entry name" value="Tryp_SPc"/>
    <property type="match status" value="1"/>
</dbReference>
<dbReference type="InterPro" id="IPR033116">
    <property type="entry name" value="TRYPSIN_SER"/>
</dbReference>
<evidence type="ECO:0000256" key="1">
    <source>
        <dbReference type="ARBA" id="ARBA00022670"/>
    </source>
</evidence>
<dbReference type="InterPro" id="IPR001254">
    <property type="entry name" value="Trypsin_dom"/>
</dbReference>
<keyword evidence="8" id="KW-1185">Reference proteome</keyword>
<dbReference type="PANTHER" id="PTHR24271:SF52">
    <property type="entry name" value="GRANZYME K"/>
    <property type="match status" value="1"/>
</dbReference>
<reference evidence="7" key="1">
    <citation type="submission" date="2022-03" db="EMBL/GenBank/DDBJ databases">
        <authorList>
            <person name="Alioto T."/>
            <person name="Alioto T."/>
            <person name="Gomez Garrido J."/>
        </authorList>
    </citation>
    <scope>NUCLEOTIDE SEQUENCE</scope>
</reference>
<dbReference type="PROSITE" id="PS00134">
    <property type="entry name" value="TRYPSIN_HIS"/>
    <property type="match status" value="1"/>
</dbReference>
<sequence>MAFLIGKKYCGGTLIKTNWVLTAAHCQFDSKSVVILGAQYWKENESEQQRFSVSKTVPHPDYQSCTRSNDIQLIQLKGNAKLNKFVSVFQLPKSTEDVKISTVCDTAGWGVTKANTKVPSDYLRETNLTIVDRNQCHKIYSKLKPKEIITDDMLCTKPLKKQKDDTCTGDSGGPLICNNELRGIVSFGSKKCSPKIPGVYTRLTSQYVKWIQTTIGGDF</sequence>